<accession>A0A1Y1ZLM7</accession>
<dbReference type="SUPFAM" id="SSF57701">
    <property type="entry name" value="Zn2/Cys6 DNA-binding domain"/>
    <property type="match status" value="1"/>
</dbReference>
<feature type="domain" description="Zn(2)-C6 fungal-type" evidence="5">
    <location>
        <begin position="13"/>
        <end position="44"/>
    </location>
</feature>
<feature type="compositionally biased region" description="Polar residues" evidence="4">
    <location>
        <begin position="1"/>
        <end position="16"/>
    </location>
</feature>
<comment type="caution">
    <text evidence="6">The sequence shown here is derived from an EMBL/GenBank/DDBJ whole genome shotgun (WGS) entry which is preliminary data.</text>
</comment>
<dbReference type="STRING" id="1231657.A0A1Y1ZLM7"/>
<gene>
    <name evidence="6" type="ORF">BCR34DRAFT_333522</name>
</gene>
<feature type="region of interest" description="Disordered" evidence="4">
    <location>
        <begin position="46"/>
        <end position="89"/>
    </location>
</feature>
<dbReference type="SMART" id="SM00066">
    <property type="entry name" value="GAL4"/>
    <property type="match status" value="1"/>
</dbReference>
<dbReference type="OrthoDB" id="5344325at2759"/>
<dbReference type="SMART" id="SM00906">
    <property type="entry name" value="Fungal_trans"/>
    <property type="match status" value="1"/>
</dbReference>
<feature type="compositionally biased region" description="Polar residues" evidence="4">
    <location>
        <begin position="51"/>
        <end position="62"/>
    </location>
</feature>
<dbReference type="InterPro" id="IPR001138">
    <property type="entry name" value="Zn2Cys6_DnaBD"/>
</dbReference>
<evidence type="ECO:0000256" key="1">
    <source>
        <dbReference type="ARBA" id="ARBA00004123"/>
    </source>
</evidence>
<evidence type="ECO:0000313" key="7">
    <source>
        <dbReference type="Proteomes" id="UP000193144"/>
    </source>
</evidence>
<dbReference type="GO" id="GO:0008270">
    <property type="term" value="F:zinc ion binding"/>
    <property type="evidence" value="ECO:0007669"/>
    <property type="project" value="InterPro"/>
</dbReference>
<dbReference type="AlphaFoldDB" id="A0A1Y1ZLM7"/>
<dbReference type="PROSITE" id="PS50048">
    <property type="entry name" value="ZN2_CY6_FUNGAL_2"/>
    <property type="match status" value="1"/>
</dbReference>
<dbReference type="Pfam" id="PF04082">
    <property type="entry name" value="Fungal_trans"/>
    <property type="match status" value="1"/>
</dbReference>
<name>A0A1Y1ZLM7_9PLEO</name>
<dbReference type="CDD" id="cd12148">
    <property type="entry name" value="fungal_TF_MHR"/>
    <property type="match status" value="1"/>
</dbReference>
<dbReference type="PANTHER" id="PTHR31001:SF84">
    <property type="entry name" value="FUNGAL SPECIFIC TRANSCRIPTION FACTOR"/>
    <property type="match status" value="1"/>
</dbReference>
<dbReference type="GO" id="GO:0000981">
    <property type="term" value="F:DNA-binding transcription factor activity, RNA polymerase II-specific"/>
    <property type="evidence" value="ECO:0007669"/>
    <property type="project" value="InterPro"/>
</dbReference>
<sequence length="668" mass="75862">MMQTSKDSRSATSCSECQRRKQKCSREWPCNHCQSRKVPHLCQFGPRKVQTDSSPDSSQNCRSLKRSNEEIDEESPPISDGTDKETENGLKAWGYMPGHVYYNLGRDDPEEFHSSTALAGSEESNEVNKVLYAIPPRTLTDAIVNHFLNHVNVRYNSIYAPTFTNQYVQWWSDRINNKELSPVFTCLLLRVCAYSAQYFTPELCKTIEFELACNIQTLTQRFYRAAEQLSSSFTASNTSIERVQGLFLRSAWLKSDSQIVESWHNLGCCIREAQELGLDSEAANVGLSEFDVEIRRRLWCLLYIWDWQMSSWLARPHLIDQRNTSFVFPNLRLDEPSTQPNMLSPFAHISLQAQLGRRMVTKMGDVLRVADLSPEQVLNVLAECDTFINELPPIFRMENTDTSLDQEHPFYIFQRHQLHVVSLLSMLDILKPYLARSPEDRTSLYDVQLRDKGIEIGLKVLEAARKLFDHEFPINSKFHLVVFCVFDTGAILCSAIIHDTSEGSPYRDEVMDAIEGALAMLHQLSVVSKIGASSYKFLSKLVQAAPRLAQQGRAQKRQKTTNGEPPAPTPAVPAMPPPDTDREDAAPPAMDSFVNSIPDISTTDDISFDLDEFLRQDPFGNSARLDIGGMEEIWDWENLNLDIYFDQGNTGSLDPATTFMNGKESDRF</sequence>
<dbReference type="GO" id="GO:0006351">
    <property type="term" value="P:DNA-templated transcription"/>
    <property type="evidence" value="ECO:0007669"/>
    <property type="project" value="InterPro"/>
</dbReference>
<evidence type="ECO:0000256" key="2">
    <source>
        <dbReference type="ARBA" id="ARBA00022723"/>
    </source>
</evidence>
<reference evidence="6 7" key="1">
    <citation type="submission" date="2016-07" db="EMBL/GenBank/DDBJ databases">
        <title>Pervasive Adenine N6-methylation of Active Genes in Fungi.</title>
        <authorList>
            <consortium name="DOE Joint Genome Institute"/>
            <person name="Mondo S.J."/>
            <person name="Dannebaum R.O."/>
            <person name="Kuo R.C."/>
            <person name="Labutti K."/>
            <person name="Haridas S."/>
            <person name="Kuo A."/>
            <person name="Salamov A."/>
            <person name="Ahrendt S.R."/>
            <person name="Lipzen A."/>
            <person name="Sullivan W."/>
            <person name="Andreopoulos W.B."/>
            <person name="Clum A."/>
            <person name="Lindquist E."/>
            <person name="Daum C."/>
            <person name="Ramamoorthy G.K."/>
            <person name="Gryganskyi A."/>
            <person name="Culley D."/>
            <person name="Magnuson J.K."/>
            <person name="James T.Y."/>
            <person name="O'Malley M.A."/>
            <person name="Stajich J.E."/>
            <person name="Spatafora J.W."/>
            <person name="Visel A."/>
            <person name="Grigoriev I.V."/>
        </authorList>
    </citation>
    <scope>NUCLEOTIDE SEQUENCE [LARGE SCALE GENOMIC DNA]</scope>
    <source>
        <strain evidence="6 7">CBS 115471</strain>
    </source>
</reference>
<evidence type="ECO:0000313" key="6">
    <source>
        <dbReference type="EMBL" id="ORY11153.1"/>
    </source>
</evidence>
<dbReference type="PANTHER" id="PTHR31001">
    <property type="entry name" value="UNCHARACTERIZED TRANSCRIPTIONAL REGULATORY PROTEIN"/>
    <property type="match status" value="1"/>
</dbReference>
<evidence type="ECO:0000259" key="5">
    <source>
        <dbReference type="PROSITE" id="PS50048"/>
    </source>
</evidence>
<feature type="compositionally biased region" description="Pro residues" evidence="4">
    <location>
        <begin position="565"/>
        <end position="578"/>
    </location>
</feature>
<dbReference type="InterPro" id="IPR050613">
    <property type="entry name" value="Sec_Metabolite_Reg"/>
</dbReference>
<protein>
    <submittedName>
        <fullName evidence="6">Fungal-specific transcription factor domain-domain-containing protein</fullName>
    </submittedName>
</protein>
<dbReference type="CDD" id="cd00067">
    <property type="entry name" value="GAL4"/>
    <property type="match status" value="1"/>
</dbReference>
<evidence type="ECO:0000256" key="3">
    <source>
        <dbReference type="ARBA" id="ARBA00023242"/>
    </source>
</evidence>
<dbReference type="GO" id="GO:0005634">
    <property type="term" value="C:nucleus"/>
    <property type="evidence" value="ECO:0007669"/>
    <property type="project" value="UniProtKB-SubCell"/>
</dbReference>
<feature type="region of interest" description="Disordered" evidence="4">
    <location>
        <begin position="549"/>
        <end position="596"/>
    </location>
</feature>
<evidence type="ECO:0000256" key="4">
    <source>
        <dbReference type="SAM" id="MobiDB-lite"/>
    </source>
</evidence>
<keyword evidence="2" id="KW-0479">Metal-binding</keyword>
<comment type="subcellular location">
    <subcellularLocation>
        <location evidence="1">Nucleus</location>
    </subcellularLocation>
</comment>
<keyword evidence="3" id="KW-0539">Nucleus</keyword>
<dbReference type="GO" id="GO:0003677">
    <property type="term" value="F:DNA binding"/>
    <property type="evidence" value="ECO:0007669"/>
    <property type="project" value="InterPro"/>
</dbReference>
<dbReference type="Proteomes" id="UP000193144">
    <property type="component" value="Unassembled WGS sequence"/>
</dbReference>
<dbReference type="InterPro" id="IPR007219">
    <property type="entry name" value="XnlR_reg_dom"/>
</dbReference>
<dbReference type="InterPro" id="IPR036864">
    <property type="entry name" value="Zn2-C6_fun-type_DNA-bd_sf"/>
</dbReference>
<dbReference type="Gene3D" id="4.10.240.10">
    <property type="entry name" value="Zn(2)-C6 fungal-type DNA-binding domain"/>
    <property type="match status" value="1"/>
</dbReference>
<organism evidence="6 7">
    <name type="scientific">Clohesyomyces aquaticus</name>
    <dbReference type="NCBI Taxonomy" id="1231657"/>
    <lineage>
        <taxon>Eukaryota</taxon>
        <taxon>Fungi</taxon>
        <taxon>Dikarya</taxon>
        <taxon>Ascomycota</taxon>
        <taxon>Pezizomycotina</taxon>
        <taxon>Dothideomycetes</taxon>
        <taxon>Pleosporomycetidae</taxon>
        <taxon>Pleosporales</taxon>
        <taxon>Lindgomycetaceae</taxon>
        <taxon>Clohesyomyces</taxon>
    </lineage>
</organism>
<proteinExistence type="predicted"/>
<dbReference type="EMBL" id="MCFA01000064">
    <property type="protein sequence ID" value="ORY11153.1"/>
    <property type="molecule type" value="Genomic_DNA"/>
</dbReference>
<keyword evidence="7" id="KW-1185">Reference proteome</keyword>
<feature type="region of interest" description="Disordered" evidence="4">
    <location>
        <begin position="1"/>
        <end position="27"/>
    </location>
</feature>